<dbReference type="OrthoDB" id="4571120at2759"/>
<dbReference type="AlphaFoldDB" id="U4LEJ1"/>
<feature type="chain" id="PRO_5004651300" evidence="1">
    <location>
        <begin position="18"/>
        <end position="115"/>
    </location>
</feature>
<gene>
    <name evidence="2" type="ORF">PCON_09287</name>
</gene>
<reference evidence="2 3" key="1">
    <citation type="journal article" date="2013" name="PLoS Genet.">
        <title>The genome and development-dependent transcriptomes of Pyronema confluens: a window into fungal evolution.</title>
        <authorList>
            <person name="Traeger S."/>
            <person name="Altegoer F."/>
            <person name="Freitag M."/>
            <person name="Gabaldon T."/>
            <person name="Kempken F."/>
            <person name="Kumar A."/>
            <person name="Marcet-Houben M."/>
            <person name="Poggeler S."/>
            <person name="Stajich J.E."/>
            <person name="Nowrousian M."/>
        </authorList>
    </citation>
    <scope>NUCLEOTIDE SEQUENCE [LARGE SCALE GENOMIC DNA]</scope>
    <source>
        <strain evidence="3">CBS 100304</strain>
        <tissue evidence="2">Vegetative mycelium</tissue>
    </source>
</reference>
<organism evidence="2 3">
    <name type="scientific">Pyronema omphalodes (strain CBS 100304)</name>
    <name type="common">Pyronema confluens</name>
    <dbReference type="NCBI Taxonomy" id="1076935"/>
    <lineage>
        <taxon>Eukaryota</taxon>
        <taxon>Fungi</taxon>
        <taxon>Dikarya</taxon>
        <taxon>Ascomycota</taxon>
        <taxon>Pezizomycotina</taxon>
        <taxon>Pezizomycetes</taxon>
        <taxon>Pezizales</taxon>
        <taxon>Pyronemataceae</taxon>
        <taxon>Pyronema</taxon>
    </lineage>
</organism>
<evidence type="ECO:0000313" key="3">
    <source>
        <dbReference type="Proteomes" id="UP000018144"/>
    </source>
</evidence>
<accession>U4LEJ1</accession>
<proteinExistence type="predicted"/>
<dbReference type="SUPFAM" id="SSF49695">
    <property type="entry name" value="gamma-Crystallin-like"/>
    <property type="match status" value="1"/>
</dbReference>
<dbReference type="EMBL" id="HF935493">
    <property type="protein sequence ID" value="CCX09694.1"/>
    <property type="molecule type" value="Genomic_DNA"/>
</dbReference>
<keyword evidence="3" id="KW-1185">Reference proteome</keyword>
<evidence type="ECO:0000256" key="1">
    <source>
        <dbReference type="SAM" id="SignalP"/>
    </source>
</evidence>
<dbReference type="Proteomes" id="UP000018144">
    <property type="component" value="Unassembled WGS sequence"/>
</dbReference>
<sequence length="115" mass="12695">MQLLPPLLLAAPSLVLSQTLTLCAYQGFSTFKVYDSPTPNGECYNLPGIPTGQFGPGNDWVQSYKVENGCCAFYKNAGCDYRFFYARNRGDSSLKIGEKNQISSFRCGKNCLAAW</sequence>
<protein>
    <submittedName>
        <fullName evidence="2">Uncharacterized protein</fullName>
    </submittedName>
</protein>
<dbReference type="InterPro" id="IPR011024">
    <property type="entry name" value="G_crystallin-like"/>
</dbReference>
<keyword evidence="1" id="KW-0732">Signal</keyword>
<evidence type="ECO:0000313" key="2">
    <source>
        <dbReference type="EMBL" id="CCX09694.1"/>
    </source>
</evidence>
<feature type="signal peptide" evidence="1">
    <location>
        <begin position="1"/>
        <end position="17"/>
    </location>
</feature>
<name>U4LEJ1_PYROM</name>
<dbReference type="Gene3D" id="2.60.20.10">
    <property type="entry name" value="Crystallins"/>
    <property type="match status" value="1"/>
</dbReference>